<sequence length="118" mass="14011">MSFFQLEFSPNSRANCQICKQKILQGERRLHANLGSGRYPYYYHIDCIIERCKLEFDKMFYYMYKIKKLIPAYHALLEIQEDRDPFRLELKPAATDIIINAHTARVQDTAEESRDSEV</sequence>
<dbReference type="SMART" id="SM01336">
    <property type="entry name" value="zf-PARP"/>
    <property type="match status" value="1"/>
</dbReference>
<keyword evidence="1" id="KW-0479">Metal-binding</keyword>
<accession>A0A6H2A522</accession>
<keyword evidence="2" id="KW-0863">Zinc-finger</keyword>
<keyword evidence="3" id="KW-0862">Zinc</keyword>
<gene>
    <name evidence="5" type="ORF">TM448A05873_0004</name>
</gene>
<dbReference type="InterPro" id="IPR001510">
    <property type="entry name" value="Znf_PARP"/>
</dbReference>
<dbReference type="GO" id="GO:0003677">
    <property type="term" value="F:DNA binding"/>
    <property type="evidence" value="ECO:0007669"/>
    <property type="project" value="InterPro"/>
</dbReference>
<dbReference type="PROSITE" id="PS50064">
    <property type="entry name" value="ZF_PARP_2"/>
    <property type="match status" value="1"/>
</dbReference>
<proteinExistence type="predicted"/>
<dbReference type="AlphaFoldDB" id="A0A6H2A522"/>
<evidence type="ECO:0000256" key="2">
    <source>
        <dbReference type="ARBA" id="ARBA00022771"/>
    </source>
</evidence>
<evidence type="ECO:0000256" key="1">
    <source>
        <dbReference type="ARBA" id="ARBA00022723"/>
    </source>
</evidence>
<dbReference type="InterPro" id="IPR036957">
    <property type="entry name" value="Znf_PARP_sf"/>
</dbReference>
<organism evidence="5">
    <name type="scientific">viral metagenome</name>
    <dbReference type="NCBI Taxonomy" id="1070528"/>
    <lineage>
        <taxon>unclassified sequences</taxon>
        <taxon>metagenomes</taxon>
        <taxon>organismal metagenomes</taxon>
    </lineage>
</organism>
<dbReference type="GO" id="GO:0008270">
    <property type="term" value="F:zinc ion binding"/>
    <property type="evidence" value="ECO:0007669"/>
    <property type="project" value="UniProtKB-KW"/>
</dbReference>
<dbReference type="EMBL" id="MT144539">
    <property type="protein sequence ID" value="QJA54799.1"/>
    <property type="molecule type" value="Genomic_DNA"/>
</dbReference>
<feature type="domain" description="PARP-type" evidence="4">
    <location>
        <begin position="4"/>
        <end position="55"/>
    </location>
</feature>
<evidence type="ECO:0000313" key="5">
    <source>
        <dbReference type="EMBL" id="QJA54799.1"/>
    </source>
</evidence>
<dbReference type="Gene3D" id="3.30.1740.10">
    <property type="entry name" value="Zinc finger, PARP-type"/>
    <property type="match status" value="1"/>
</dbReference>
<protein>
    <submittedName>
        <fullName evidence="5">Putative poly(ADP-ribose) polymerase</fullName>
    </submittedName>
</protein>
<dbReference type="SUPFAM" id="SSF57716">
    <property type="entry name" value="Glucocorticoid receptor-like (DNA-binding domain)"/>
    <property type="match status" value="1"/>
</dbReference>
<evidence type="ECO:0000259" key="4">
    <source>
        <dbReference type="PROSITE" id="PS50064"/>
    </source>
</evidence>
<evidence type="ECO:0000256" key="3">
    <source>
        <dbReference type="ARBA" id="ARBA00022833"/>
    </source>
</evidence>
<reference evidence="5" key="1">
    <citation type="submission" date="2020-03" db="EMBL/GenBank/DDBJ databases">
        <title>The deep terrestrial virosphere.</title>
        <authorList>
            <person name="Holmfeldt K."/>
            <person name="Nilsson E."/>
            <person name="Simone D."/>
            <person name="Lopez-Fernandez M."/>
            <person name="Wu X."/>
            <person name="de Brujin I."/>
            <person name="Lundin D."/>
            <person name="Andersson A."/>
            <person name="Bertilsson S."/>
            <person name="Dopson M."/>
        </authorList>
    </citation>
    <scope>NUCLEOTIDE SEQUENCE</scope>
    <source>
        <strain evidence="5">TM448A05873</strain>
    </source>
</reference>
<name>A0A6H2A522_9ZZZZ</name>